<dbReference type="Pfam" id="PF00694">
    <property type="entry name" value="Aconitase_C"/>
    <property type="match status" value="1"/>
</dbReference>
<evidence type="ECO:0000256" key="1">
    <source>
        <dbReference type="ARBA" id="ARBA00001966"/>
    </source>
</evidence>
<dbReference type="InterPro" id="IPR000573">
    <property type="entry name" value="AconitaseA/IPMdHydase_ssu_swvl"/>
</dbReference>
<comment type="caution">
    <text evidence="13">The sequence shown here is derived from an EMBL/GenBank/DDBJ whole genome shotgun (WGS) entry which is preliminary data.</text>
</comment>
<evidence type="ECO:0000256" key="7">
    <source>
        <dbReference type="ARBA" id="ARBA00023004"/>
    </source>
</evidence>
<comment type="pathway">
    <text evidence="2">Organic acid metabolism; propanoate degradation.</text>
</comment>
<keyword evidence="7" id="KW-0408">Iron</keyword>
<dbReference type="GO" id="GO:0003994">
    <property type="term" value="F:aconitate hydratase activity"/>
    <property type="evidence" value="ECO:0007669"/>
    <property type="project" value="UniProtKB-EC"/>
</dbReference>
<dbReference type="InterPro" id="IPR006249">
    <property type="entry name" value="Aconitase/IRP2"/>
</dbReference>
<evidence type="ECO:0000259" key="11">
    <source>
        <dbReference type="Pfam" id="PF00330"/>
    </source>
</evidence>
<dbReference type="SUPFAM" id="SSF52016">
    <property type="entry name" value="LeuD/IlvD-like"/>
    <property type="match status" value="1"/>
</dbReference>
<evidence type="ECO:0000256" key="9">
    <source>
        <dbReference type="ARBA" id="ARBA00023239"/>
    </source>
</evidence>
<dbReference type="PRINTS" id="PR00415">
    <property type="entry name" value="ACONITASE"/>
</dbReference>
<dbReference type="Pfam" id="PF00330">
    <property type="entry name" value="Aconitase"/>
    <property type="match status" value="1"/>
</dbReference>
<dbReference type="RefSeq" id="WP_057641449.1">
    <property type="nucleotide sequence ID" value="NZ_LDJP01000068.1"/>
</dbReference>
<dbReference type="Gene3D" id="3.20.19.10">
    <property type="entry name" value="Aconitase, domain 4"/>
    <property type="match status" value="1"/>
</dbReference>
<dbReference type="EC" id="4.2.1.3" evidence="4"/>
<dbReference type="NCBIfam" id="NF006757">
    <property type="entry name" value="PRK09277.1"/>
    <property type="match status" value="1"/>
</dbReference>
<dbReference type="InterPro" id="IPR015931">
    <property type="entry name" value="Acnase/IPM_dHydase_lsu_aba_1/3"/>
</dbReference>
<evidence type="ECO:0000256" key="8">
    <source>
        <dbReference type="ARBA" id="ARBA00023014"/>
    </source>
</evidence>
<feature type="domain" description="Aconitase/3-isopropylmalate dehydratase large subunit alpha/beta/alpha" evidence="11">
    <location>
        <begin position="64"/>
        <end position="540"/>
    </location>
</feature>
<dbReference type="InterPro" id="IPR015928">
    <property type="entry name" value="Aconitase/3IPM_dehydase_swvl"/>
</dbReference>
<dbReference type="GO" id="GO:0046872">
    <property type="term" value="F:metal ion binding"/>
    <property type="evidence" value="ECO:0007669"/>
    <property type="project" value="UniProtKB-KW"/>
</dbReference>
<proteinExistence type="inferred from homology"/>
<reference evidence="13 14" key="1">
    <citation type="submission" date="2015-05" db="EMBL/GenBank/DDBJ databases">
        <title>Genome sequencing and analysis of members of genus Stenotrophomonas.</title>
        <authorList>
            <person name="Patil P.P."/>
            <person name="Midha S."/>
            <person name="Patil P.B."/>
        </authorList>
    </citation>
    <scope>NUCLEOTIDE SEQUENCE [LARGE SCALE GENOMIC DNA]</scope>
    <source>
        <strain evidence="13 14">JCM 16244</strain>
    </source>
</reference>
<dbReference type="InterPro" id="IPR036008">
    <property type="entry name" value="Aconitase_4Fe-4S_dom"/>
</dbReference>
<dbReference type="PATRIC" id="fig|659018.3.peg.2390"/>
<evidence type="ECO:0000256" key="3">
    <source>
        <dbReference type="ARBA" id="ARBA00007185"/>
    </source>
</evidence>
<evidence type="ECO:0000313" key="13">
    <source>
        <dbReference type="EMBL" id="KRG83624.1"/>
    </source>
</evidence>
<evidence type="ECO:0000313" key="14">
    <source>
        <dbReference type="Proteomes" id="UP000050940"/>
    </source>
</evidence>
<dbReference type="SUPFAM" id="SSF53732">
    <property type="entry name" value="Aconitase iron-sulfur domain"/>
    <property type="match status" value="1"/>
</dbReference>
<evidence type="ECO:0000256" key="10">
    <source>
        <dbReference type="ARBA" id="ARBA00023501"/>
    </source>
</evidence>
<protein>
    <recommendedName>
        <fullName evidence="4">aconitate hydratase</fullName>
        <ecNumber evidence="4">4.2.1.3</ecNumber>
    </recommendedName>
</protein>
<dbReference type="PANTHER" id="PTHR11670">
    <property type="entry name" value="ACONITASE/IRON-RESPONSIVE ELEMENT FAMILY MEMBER"/>
    <property type="match status" value="1"/>
</dbReference>
<evidence type="ECO:0000256" key="4">
    <source>
        <dbReference type="ARBA" id="ARBA00012926"/>
    </source>
</evidence>
<gene>
    <name evidence="13" type="ORF">ABB34_11425</name>
</gene>
<dbReference type="AlphaFoldDB" id="A0A0R0E1L1"/>
<evidence type="ECO:0000256" key="6">
    <source>
        <dbReference type="ARBA" id="ARBA00022723"/>
    </source>
</evidence>
<dbReference type="FunFam" id="3.20.19.10:FF:000006">
    <property type="entry name" value="Aconitate hydratase 1"/>
    <property type="match status" value="1"/>
</dbReference>
<evidence type="ECO:0000259" key="12">
    <source>
        <dbReference type="Pfam" id="PF00694"/>
    </source>
</evidence>
<dbReference type="GO" id="GO:0051539">
    <property type="term" value="F:4 iron, 4 sulfur cluster binding"/>
    <property type="evidence" value="ECO:0007669"/>
    <property type="project" value="UniProtKB-KW"/>
</dbReference>
<dbReference type="InterPro" id="IPR001030">
    <property type="entry name" value="Acoase/IPM_deHydtase_lsu_aba"/>
</dbReference>
<dbReference type="NCBIfam" id="NF009520">
    <property type="entry name" value="PRK12881.1"/>
    <property type="match status" value="1"/>
</dbReference>
<organism evidence="13 14">
    <name type="scientific">Stenotrophomonas daejeonensis</name>
    <dbReference type="NCBI Taxonomy" id="659018"/>
    <lineage>
        <taxon>Bacteria</taxon>
        <taxon>Pseudomonadati</taxon>
        <taxon>Pseudomonadota</taxon>
        <taxon>Gammaproteobacteria</taxon>
        <taxon>Lysobacterales</taxon>
        <taxon>Lysobacteraceae</taxon>
        <taxon>Stenotrophomonas</taxon>
    </lineage>
</organism>
<dbReference type="Proteomes" id="UP000050940">
    <property type="component" value="Unassembled WGS sequence"/>
</dbReference>
<name>A0A0R0E1L1_9GAMM</name>
<keyword evidence="14" id="KW-1185">Reference proteome</keyword>
<dbReference type="STRING" id="659018.ABB34_11425"/>
<comment type="catalytic activity">
    <reaction evidence="10">
        <text>citrate = D-threo-isocitrate</text>
        <dbReference type="Rhea" id="RHEA:10336"/>
        <dbReference type="ChEBI" id="CHEBI:15562"/>
        <dbReference type="ChEBI" id="CHEBI:16947"/>
        <dbReference type="EC" id="4.2.1.3"/>
    </reaction>
</comment>
<dbReference type="InterPro" id="IPR012708">
    <property type="entry name" value="2Me_IsoCit_deHydtase_FeS-dep"/>
</dbReference>
<comment type="cofactor">
    <cofactor evidence="1">
        <name>[4Fe-4S] cluster</name>
        <dbReference type="ChEBI" id="CHEBI:49883"/>
    </cofactor>
</comment>
<feature type="domain" description="Aconitase A/isopropylmalate dehydratase small subunit swivel" evidence="12">
    <location>
        <begin position="664"/>
        <end position="796"/>
    </location>
</feature>
<keyword evidence="9" id="KW-0456">Lyase</keyword>
<comment type="similarity">
    <text evidence="3">Belongs to the aconitase/IPM isomerase family.</text>
</comment>
<dbReference type="Gene3D" id="6.10.190.10">
    <property type="match status" value="1"/>
</dbReference>
<dbReference type="OrthoDB" id="9764318at2"/>
<dbReference type="Gene3D" id="3.30.499.10">
    <property type="entry name" value="Aconitase, domain 3"/>
    <property type="match status" value="2"/>
</dbReference>
<dbReference type="FunFam" id="3.30.499.10:FF:000014">
    <property type="entry name" value="Aconitate hydratase 1"/>
    <property type="match status" value="1"/>
</dbReference>
<dbReference type="NCBIfam" id="TIGR02333">
    <property type="entry name" value="2met_isocit_dHY"/>
    <property type="match status" value="1"/>
</dbReference>
<evidence type="ECO:0000256" key="5">
    <source>
        <dbReference type="ARBA" id="ARBA00022485"/>
    </source>
</evidence>
<dbReference type="GO" id="GO:0019679">
    <property type="term" value="P:propionate metabolic process, methylcitrate cycle"/>
    <property type="evidence" value="ECO:0007669"/>
    <property type="project" value="InterPro"/>
</dbReference>
<accession>A0A0R0E1L1</accession>
<evidence type="ECO:0000256" key="2">
    <source>
        <dbReference type="ARBA" id="ARBA00005026"/>
    </source>
</evidence>
<sequence length="871" mass="95208">MNTNYRKNLPGTTLDYFDAQAAVDAIQSGAYATLPYVSRVLAENLVRRCDPAMLTESLKQLIERKRDLDFPWFPARVVCHDILGQTALVDLAGLRDAIAEKGGDPAKVNPVVPVQLIVDHSLAVECGGFDPDAFNKNRAIEDRRNEDRFHFIDWTKLAFENMDVIPPGNGIMHQINLEKMSPVVYVQDDVAFPDTCVGTDSHTPHVDALGVIAIGVGGLEAENVMLGRASWMRLPDIVGVKLTGRPQPNITATDVVLALTEFLRTERVVGAWLEFFGEGASALTIGDRATISNMCPEYGATAAMFHIDQQTLDYLRLTGREEAQVQLVENYARTTGLWAEALATAQYERVLEFDLSSVVRNMAGPSNPHRRLPVSDLAERGVADEAKLASGKDEEAQGLMPDGAVIIAAITSCTNTSNPRNVIAAGLLARNANARGLLRKPWVKSSLAPGSRAVQLYLEEAGLLPELEKLGFGIVGFACTTCNGMSGALDPKIQQEIIARDLYSVAVLSGNRNFDGRIHPYAKQAFLASPPLVIAYAIAGTVRFDIEKDVLGVDADGNAVRLKDIWPSDAEIDAVVKASVKPEQFRSVYNPMFNVRVEHGRKVSPLYDWRPQSTYIRRPPYWEGALAGERTLTGMRPLAVLPDNITTDHLSPSNAILPSSAAGEYLAKMGLPEEDFNSYATHRGDHLTAQRATFANPKLFNEMVRNDDGSVRQGSLARVEPEGKVMRMWEAIETYMQRKQPLIIIAGADYGQGSSRDWAAKGVRLAGVEAIVAEGFERIHRTNLVGMGVLPLEFKPGTDRNTLGIDGTETYDVVGERRPGADLTLLVHRRDGSTVEVPVTCRLDSDDDVATYEAGGVLQRFAQDFLEASAT</sequence>
<keyword evidence="6" id="KW-0479">Metal-binding</keyword>
<keyword evidence="5" id="KW-0004">4Fe-4S</keyword>
<dbReference type="EMBL" id="LDJP01000068">
    <property type="protein sequence ID" value="KRG83624.1"/>
    <property type="molecule type" value="Genomic_DNA"/>
</dbReference>
<keyword evidence="8" id="KW-0411">Iron-sulfur</keyword>